<dbReference type="PANTHER" id="PTHR42879">
    <property type="entry name" value="3-OXOACYL-(ACYL-CARRIER-PROTEIN) REDUCTASE"/>
    <property type="match status" value="1"/>
</dbReference>
<dbReference type="PRINTS" id="PR00080">
    <property type="entry name" value="SDRFAMILY"/>
</dbReference>
<sequence>MISRVALVTGGGRNIGRAIALALARESAAVIVNVRSNEEQGRSVVREIEAAGGQGVVMRADVADRDAVDAMVARVKQRYGRLDVLVNNAAVREESAFDQMEFDAWRKALAVCLDGAFHCTQAALPLLKASGQASIVNIGGLTAHTGASRRVHVVTAKAGLVGMTRALATELSPQGITVNCVAPGLIDTSRPGGKPHHHASRRTLVGRAGLPEEVAQAVCWLAGPHGRYVTGQVIHVNGGAYLGG</sequence>
<reference evidence="3 4" key="1">
    <citation type="journal article" date="2017" name="Int. J. Syst. Evol. Microbiol.">
        <title>Ramlibacter alkalitolerans sp. nov., alkali-tolerant bacterium isolated from soil of ginseng.</title>
        <authorList>
            <person name="Lee D.H."/>
            <person name="Cha C.J."/>
        </authorList>
    </citation>
    <scope>NUCLEOTIDE SEQUENCE [LARGE SCALE GENOMIC DNA]</scope>
    <source>
        <strain evidence="3 4">KACC 19305</strain>
    </source>
</reference>
<dbReference type="RefSeq" id="WP_201687586.1">
    <property type="nucleotide sequence ID" value="NZ_JAEQND010000002.1"/>
</dbReference>
<comment type="similarity">
    <text evidence="1">Belongs to the short-chain dehydrogenases/reductases (SDR) family.</text>
</comment>
<dbReference type="InterPro" id="IPR036291">
    <property type="entry name" value="NAD(P)-bd_dom_sf"/>
</dbReference>
<evidence type="ECO:0000313" key="3">
    <source>
        <dbReference type="EMBL" id="MBL0424356.1"/>
    </source>
</evidence>
<dbReference type="PANTHER" id="PTHR42879:SF2">
    <property type="entry name" value="3-OXOACYL-[ACYL-CARRIER-PROTEIN] REDUCTASE FABG"/>
    <property type="match status" value="1"/>
</dbReference>
<dbReference type="InterPro" id="IPR002347">
    <property type="entry name" value="SDR_fam"/>
</dbReference>
<protein>
    <submittedName>
        <fullName evidence="3">SDR family oxidoreductase</fullName>
    </submittedName>
</protein>
<evidence type="ECO:0000313" key="4">
    <source>
        <dbReference type="Proteomes" id="UP000622707"/>
    </source>
</evidence>
<dbReference type="InterPro" id="IPR050259">
    <property type="entry name" value="SDR"/>
</dbReference>
<dbReference type="PRINTS" id="PR00081">
    <property type="entry name" value="GDHRDH"/>
</dbReference>
<dbReference type="Proteomes" id="UP000622707">
    <property type="component" value="Unassembled WGS sequence"/>
</dbReference>
<keyword evidence="4" id="KW-1185">Reference proteome</keyword>
<dbReference type="Gene3D" id="3.40.50.720">
    <property type="entry name" value="NAD(P)-binding Rossmann-like Domain"/>
    <property type="match status" value="1"/>
</dbReference>
<comment type="caution">
    <text evidence="3">The sequence shown here is derived from an EMBL/GenBank/DDBJ whole genome shotgun (WGS) entry which is preliminary data.</text>
</comment>
<dbReference type="Pfam" id="PF13561">
    <property type="entry name" value="adh_short_C2"/>
    <property type="match status" value="1"/>
</dbReference>
<dbReference type="SMART" id="SM00822">
    <property type="entry name" value="PKS_KR"/>
    <property type="match status" value="1"/>
</dbReference>
<accession>A0ABS1JJS1</accession>
<feature type="domain" description="Ketoreductase" evidence="2">
    <location>
        <begin position="4"/>
        <end position="163"/>
    </location>
</feature>
<dbReference type="SUPFAM" id="SSF51735">
    <property type="entry name" value="NAD(P)-binding Rossmann-fold domains"/>
    <property type="match status" value="1"/>
</dbReference>
<organism evidence="3 4">
    <name type="scientific">Ramlibacter alkalitolerans</name>
    <dbReference type="NCBI Taxonomy" id="2039631"/>
    <lineage>
        <taxon>Bacteria</taxon>
        <taxon>Pseudomonadati</taxon>
        <taxon>Pseudomonadota</taxon>
        <taxon>Betaproteobacteria</taxon>
        <taxon>Burkholderiales</taxon>
        <taxon>Comamonadaceae</taxon>
        <taxon>Ramlibacter</taxon>
    </lineage>
</organism>
<proteinExistence type="inferred from homology"/>
<name>A0ABS1JJS1_9BURK</name>
<dbReference type="NCBIfam" id="NF009466">
    <property type="entry name" value="PRK12826.1-2"/>
    <property type="match status" value="1"/>
</dbReference>
<dbReference type="InterPro" id="IPR057326">
    <property type="entry name" value="KR_dom"/>
</dbReference>
<evidence type="ECO:0000259" key="2">
    <source>
        <dbReference type="SMART" id="SM00822"/>
    </source>
</evidence>
<dbReference type="EMBL" id="JAEQND010000002">
    <property type="protein sequence ID" value="MBL0424356.1"/>
    <property type="molecule type" value="Genomic_DNA"/>
</dbReference>
<evidence type="ECO:0000256" key="1">
    <source>
        <dbReference type="ARBA" id="ARBA00006484"/>
    </source>
</evidence>
<gene>
    <name evidence="3" type="ORF">JI746_04465</name>
</gene>